<sequence>MLKNYLKIAWRNLMHNKIFSVINILGLGLGIACSLLIYLWVQDELSYDRFHEHENRLYKVMVHQLDKDGSVISSFDATPGLLAEAFKNEIPEVAGAATVLWEYEPAVAAGEKIGREKGRCVSPDFFRMFTFPLVKGDVNTVLSSPDEIVISLKMADTYFPGEDPVGKVIRVNNNRNFRVTGVMADIPENSSLRFDFVLPIKYSFDDIPWLTGGWNAFGPHTYVMLRPNTSVEKVNSKIRDFLTRHDGNIKDKAMSLQPYGEMYLYSRFTKGVADGGRIEYVRLFSIIAVFIILIACANFMNLTTARSVKRAKEVGIRKAIGADRGRLFGQFIGEAIITTMLAVIVAIVLVLSFLPVFNDLTGKHLYTHLYNPIFIIVLPALVLVTGFVAGSYPALFLSSLNPIAVLKGVLKTSSSATVFRKALVIFQFSLSIVLIICTLIVYRQMHYVQTKNLGLDRENVIYVPLEGDLSRNDAAFRATLLQSGGIESMTNATAIPTDVGMHTESVSWTGKDPNEKVGFWQMSVDYGFTNTLKVQLKAGRDFDRSFGGDSANFLINEAAAKVMGMKEPVGQIVTYEGKPGRIIGVIKDFHLHSLHEPITPLFINFMTPNAFKLAVIRIQAGKTRNVIATLTDTWKRFNPEYPLDYKFADDLFAQQYRSEMMVEKLANIFAFLAIFISCMGLFGLAMYTAEQRTREISIRKVLGASAAGIIYMLVKYFIKLVMIAVVIAFPLAWWAMYKWLQNFAYRINISWWIFLVAGVIVMLIASLTVSFQAIKAATVNPVNNLRRD</sequence>
<dbReference type="InterPro" id="IPR050250">
    <property type="entry name" value="Macrolide_Exporter_MacB"/>
</dbReference>
<feature type="transmembrane region" description="Helical" evidence="6">
    <location>
        <begin position="280"/>
        <end position="300"/>
    </location>
</feature>
<dbReference type="InterPro" id="IPR003838">
    <property type="entry name" value="ABC3_permease_C"/>
</dbReference>
<feature type="transmembrane region" description="Helical" evidence="6">
    <location>
        <begin position="335"/>
        <end position="357"/>
    </location>
</feature>
<feature type="domain" description="ABC3 transporter permease C-terminal" evidence="7">
    <location>
        <begin position="286"/>
        <end position="402"/>
    </location>
</feature>
<accession>A0A562SUE0</accession>
<dbReference type="GO" id="GO:0022857">
    <property type="term" value="F:transmembrane transporter activity"/>
    <property type="evidence" value="ECO:0007669"/>
    <property type="project" value="TreeGrafter"/>
</dbReference>
<evidence type="ECO:0000256" key="4">
    <source>
        <dbReference type="ARBA" id="ARBA00022989"/>
    </source>
</evidence>
<dbReference type="OrthoDB" id="5933722at2"/>
<feature type="transmembrane region" description="Helical" evidence="6">
    <location>
        <begin position="422"/>
        <end position="442"/>
    </location>
</feature>
<evidence type="ECO:0000259" key="8">
    <source>
        <dbReference type="Pfam" id="PF12704"/>
    </source>
</evidence>
<dbReference type="PROSITE" id="PS51257">
    <property type="entry name" value="PROKAR_LIPOPROTEIN"/>
    <property type="match status" value="1"/>
</dbReference>
<feature type="transmembrane region" description="Helical" evidence="6">
    <location>
        <begin position="665"/>
        <end position="689"/>
    </location>
</feature>
<feature type="transmembrane region" description="Helical" evidence="6">
    <location>
        <begin position="20"/>
        <end position="41"/>
    </location>
</feature>
<dbReference type="Pfam" id="PF12704">
    <property type="entry name" value="MacB_PCD"/>
    <property type="match status" value="1"/>
</dbReference>
<evidence type="ECO:0000256" key="6">
    <source>
        <dbReference type="SAM" id="Phobius"/>
    </source>
</evidence>
<dbReference type="Proteomes" id="UP000316778">
    <property type="component" value="Unassembled WGS sequence"/>
</dbReference>
<keyword evidence="5 6" id="KW-0472">Membrane</keyword>
<feature type="transmembrane region" description="Helical" evidence="6">
    <location>
        <begin position="369"/>
        <end position="392"/>
    </location>
</feature>
<dbReference type="PANTHER" id="PTHR30572">
    <property type="entry name" value="MEMBRANE COMPONENT OF TRANSPORTER-RELATED"/>
    <property type="match status" value="1"/>
</dbReference>
<evidence type="ECO:0000259" key="7">
    <source>
        <dbReference type="Pfam" id="PF02687"/>
    </source>
</evidence>
<reference evidence="9 10" key="1">
    <citation type="journal article" date="2013" name="Stand. Genomic Sci.">
        <title>Genomic Encyclopedia of Type Strains, Phase I: The one thousand microbial genomes (KMG-I) project.</title>
        <authorList>
            <person name="Kyrpides N.C."/>
            <person name="Woyke T."/>
            <person name="Eisen J.A."/>
            <person name="Garrity G."/>
            <person name="Lilburn T.G."/>
            <person name="Beck B.J."/>
            <person name="Whitman W.B."/>
            <person name="Hugenholtz P."/>
            <person name="Klenk H.P."/>
        </authorList>
    </citation>
    <scope>NUCLEOTIDE SEQUENCE [LARGE SCALE GENOMIC DNA]</scope>
    <source>
        <strain evidence="9 10">DSM 13484</strain>
    </source>
</reference>
<organism evidence="9 10">
    <name type="scientific">Chitinophaga japonensis</name>
    <name type="common">Flexibacter japonensis</name>
    <dbReference type="NCBI Taxonomy" id="104662"/>
    <lineage>
        <taxon>Bacteria</taxon>
        <taxon>Pseudomonadati</taxon>
        <taxon>Bacteroidota</taxon>
        <taxon>Chitinophagia</taxon>
        <taxon>Chitinophagales</taxon>
        <taxon>Chitinophagaceae</taxon>
        <taxon>Chitinophaga</taxon>
    </lineage>
</organism>
<dbReference type="EMBL" id="VLLG01000005">
    <property type="protein sequence ID" value="TWI84564.1"/>
    <property type="molecule type" value="Genomic_DNA"/>
</dbReference>
<evidence type="ECO:0000256" key="3">
    <source>
        <dbReference type="ARBA" id="ARBA00022692"/>
    </source>
</evidence>
<gene>
    <name evidence="9" type="ORF">LX66_4934</name>
</gene>
<feature type="domain" description="ABC3 transporter permease C-terminal" evidence="7">
    <location>
        <begin position="667"/>
        <end position="781"/>
    </location>
</feature>
<evidence type="ECO:0000256" key="5">
    <source>
        <dbReference type="ARBA" id="ARBA00023136"/>
    </source>
</evidence>
<comment type="subcellular location">
    <subcellularLocation>
        <location evidence="1">Cell membrane</location>
        <topology evidence="1">Multi-pass membrane protein</topology>
    </subcellularLocation>
</comment>
<dbReference type="RefSeq" id="WP_145718325.1">
    <property type="nucleotide sequence ID" value="NZ_BAAAFY010000002.1"/>
</dbReference>
<protein>
    <submittedName>
        <fullName evidence="9">ABC-type antimicrobial peptide transport system permease subunit</fullName>
    </submittedName>
</protein>
<evidence type="ECO:0000256" key="1">
    <source>
        <dbReference type="ARBA" id="ARBA00004651"/>
    </source>
</evidence>
<dbReference type="AlphaFoldDB" id="A0A562SUE0"/>
<dbReference type="GO" id="GO:0005886">
    <property type="term" value="C:plasma membrane"/>
    <property type="evidence" value="ECO:0007669"/>
    <property type="project" value="UniProtKB-SubCell"/>
</dbReference>
<feature type="domain" description="MacB-like periplasmic core" evidence="8">
    <location>
        <begin position="20"/>
        <end position="240"/>
    </location>
</feature>
<keyword evidence="4 6" id="KW-1133">Transmembrane helix</keyword>
<dbReference type="PANTHER" id="PTHR30572:SF18">
    <property type="entry name" value="ABC-TYPE MACROLIDE FAMILY EXPORT SYSTEM PERMEASE COMPONENT 2"/>
    <property type="match status" value="1"/>
</dbReference>
<feature type="transmembrane region" description="Helical" evidence="6">
    <location>
        <begin position="749"/>
        <end position="774"/>
    </location>
</feature>
<keyword evidence="3 6" id="KW-0812">Transmembrane</keyword>
<evidence type="ECO:0000313" key="10">
    <source>
        <dbReference type="Proteomes" id="UP000316778"/>
    </source>
</evidence>
<comment type="caution">
    <text evidence="9">The sequence shown here is derived from an EMBL/GenBank/DDBJ whole genome shotgun (WGS) entry which is preliminary data.</text>
</comment>
<dbReference type="Pfam" id="PF02687">
    <property type="entry name" value="FtsX"/>
    <property type="match status" value="2"/>
</dbReference>
<name>A0A562SUE0_CHIJA</name>
<keyword evidence="10" id="KW-1185">Reference proteome</keyword>
<keyword evidence="2" id="KW-1003">Cell membrane</keyword>
<proteinExistence type="predicted"/>
<feature type="transmembrane region" description="Helical" evidence="6">
    <location>
        <begin position="709"/>
        <end position="737"/>
    </location>
</feature>
<dbReference type="InterPro" id="IPR025857">
    <property type="entry name" value="MacB_PCD"/>
</dbReference>
<evidence type="ECO:0000256" key="2">
    <source>
        <dbReference type="ARBA" id="ARBA00022475"/>
    </source>
</evidence>
<evidence type="ECO:0000313" key="9">
    <source>
        <dbReference type="EMBL" id="TWI84564.1"/>
    </source>
</evidence>